<dbReference type="EMBL" id="GFTR01000127">
    <property type="protein sequence ID" value="JAW16299.1"/>
    <property type="molecule type" value="Transcribed_RNA"/>
</dbReference>
<reference evidence="2" key="1">
    <citation type="journal article" date="2018" name="PLoS Negl. Trop. Dis.">
        <title>An insight into the salivary gland and fat body transcriptome of Panstrongylus lignarius (Hemiptera: Heteroptera), the main vector of Chagas disease in Peru.</title>
        <authorList>
            <person name="Nevoa J.C."/>
            <person name="Mendes M.T."/>
            <person name="da Silva M.V."/>
            <person name="Soares S.C."/>
            <person name="Oliveira C.J.F."/>
            <person name="Ribeiro J.M.C."/>
        </authorList>
    </citation>
    <scope>NUCLEOTIDE SEQUENCE</scope>
</reference>
<feature type="signal peptide" evidence="1">
    <location>
        <begin position="1"/>
        <end position="27"/>
    </location>
</feature>
<dbReference type="AlphaFoldDB" id="A0A224Y6Z3"/>
<keyword evidence="1" id="KW-0732">Signal</keyword>
<protein>
    <submittedName>
        <fullName evidence="2">Putative secreted protein</fullName>
    </submittedName>
</protein>
<sequence length="68" mass="7841">MCLFSLHIFPHIRFLSHLLLTFFPISSEIPPSASLQRRPFLSGFLHYIVFSNCIQNGETRPLNVLNVI</sequence>
<organism evidence="2">
    <name type="scientific">Panstrongylus lignarius</name>
    <dbReference type="NCBI Taxonomy" id="156445"/>
    <lineage>
        <taxon>Eukaryota</taxon>
        <taxon>Metazoa</taxon>
        <taxon>Ecdysozoa</taxon>
        <taxon>Arthropoda</taxon>
        <taxon>Hexapoda</taxon>
        <taxon>Insecta</taxon>
        <taxon>Pterygota</taxon>
        <taxon>Neoptera</taxon>
        <taxon>Paraneoptera</taxon>
        <taxon>Hemiptera</taxon>
        <taxon>Heteroptera</taxon>
        <taxon>Panheteroptera</taxon>
        <taxon>Cimicomorpha</taxon>
        <taxon>Reduviidae</taxon>
        <taxon>Triatominae</taxon>
        <taxon>Panstrongylus</taxon>
    </lineage>
</organism>
<proteinExistence type="predicted"/>
<evidence type="ECO:0000313" key="2">
    <source>
        <dbReference type="EMBL" id="JAW16299.1"/>
    </source>
</evidence>
<feature type="chain" id="PRO_5013211473" evidence="1">
    <location>
        <begin position="28"/>
        <end position="68"/>
    </location>
</feature>
<evidence type="ECO:0000256" key="1">
    <source>
        <dbReference type="SAM" id="SignalP"/>
    </source>
</evidence>
<name>A0A224Y6Z3_9HEMI</name>
<accession>A0A224Y6Z3</accession>